<sequence>MRKAKTLIIAITLAAATPLAQASLSGDAHAFKDNVKTAGKQGGHAVRDATFAIGRGVKSAGHAVADATKHGFHATKRAVRGHE</sequence>
<comment type="caution">
    <text evidence="2">The sequence shown here is derived from an EMBL/GenBank/DDBJ whole genome shotgun (WGS) entry which is preliminary data.</text>
</comment>
<gene>
    <name evidence="2" type="ORF">LMG31506_04699</name>
</gene>
<organism evidence="2 3">
    <name type="scientific">Cupriavidus yeoncheonensis</name>
    <dbReference type="NCBI Taxonomy" id="1462994"/>
    <lineage>
        <taxon>Bacteria</taxon>
        <taxon>Pseudomonadati</taxon>
        <taxon>Pseudomonadota</taxon>
        <taxon>Betaproteobacteria</taxon>
        <taxon>Burkholderiales</taxon>
        <taxon>Burkholderiaceae</taxon>
        <taxon>Cupriavidus</taxon>
    </lineage>
</organism>
<evidence type="ECO:0000256" key="1">
    <source>
        <dbReference type="SAM" id="SignalP"/>
    </source>
</evidence>
<dbReference type="RefSeq" id="WP_211949590.1">
    <property type="nucleotide sequence ID" value="NZ_CAJPUY010000019.1"/>
</dbReference>
<proteinExistence type="predicted"/>
<dbReference type="EMBL" id="CAJPUY010000019">
    <property type="protein sequence ID" value="CAG2152902.1"/>
    <property type="molecule type" value="Genomic_DNA"/>
</dbReference>
<evidence type="ECO:0000313" key="2">
    <source>
        <dbReference type="EMBL" id="CAG2152902.1"/>
    </source>
</evidence>
<reference evidence="2" key="1">
    <citation type="submission" date="2021-03" db="EMBL/GenBank/DDBJ databases">
        <authorList>
            <person name="Peeters C."/>
        </authorList>
    </citation>
    <scope>NUCLEOTIDE SEQUENCE</scope>
    <source>
        <strain evidence="2">LMG 31506</strain>
    </source>
</reference>
<keyword evidence="3" id="KW-1185">Reference proteome</keyword>
<protein>
    <submittedName>
        <fullName evidence="2">Uncharacterized protein</fullName>
    </submittedName>
</protein>
<name>A0A916N6E6_9BURK</name>
<evidence type="ECO:0000313" key="3">
    <source>
        <dbReference type="Proteomes" id="UP000672934"/>
    </source>
</evidence>
<feature type="signal peptide" evidence="1">
    <location>
        <begin position="1"/>
        <end position="22"/>
    </location>
</feature>
<dbReference type="AlphaFoldDB" id="A0A916N6E6"/>
<keyword evidence="1" id="KW-0732">Signal</keyword>
<feature type="chain" id="PRO_5037103612" evidence="1">
    <location>
        <begin position="23"/>
        <end position="83"/>
    </location>
</feature>
<accession>A0A916N6E6</accession>
<dbReference type="Proteomes" id="UP000672934">
    <property type="component" value="Unassembled WGS sequence"/>
</dbReference>